<organism evidence="1 2">
    <name type="scientific">Slackia equolifaciens</name>
    <dbReference type="NCBI Taxonomy" id="498718"/>
    <lineage>
        <taxon>Bacteria</taxon>
        <taxon>Bacillati</taxon>
        <taxon>Actinomycetota</taxon>
        <taxon>Coriobacteriia</taxon>
        <taxon>Eggerthellales</taxon>
        <taxon>Eggerthellaceae</taxon>
        <taxon>Slackia</taxon>
    </lineage>
</organism>
<evidence type="ECO:0000313" key="1">
    <source>
        <dbReference type="EMBL" id="RNL40445.1"/>
    </source>
</evidence>
<sequence length="96" mass="10995">MAQASTLNIRLLDSLKTHGNQVLEREGISASEAVRKLYEYLEREQKMPDCLMQKAEQDKYELRRRALKEFAGCAPLPEGFGADDVREERLARKGLL</sequence>
<comment type="caution">
    <text evidence="1">The sequence shown here is derived from an EMBL/GenBank/DDBJ whole genome shotgun (WGS) entry which is preliminary data.</text>
</comment>
<evidence type="ECO:0008006" key="3">
    <source>
        <dbReference type="Google" id="ProtNLM"/>
    </source>
</evidence>
<dbReference type="Proteomes" id="UP000269591">
    <property type="component" value="Unassembled WGS sequence"/>
</dbReference>
<accession>A0A3N0AZZ6</accession>
<name>A0A3N0AZZ6_9ACTN</name>
<evidence type="ECO:0000313" key="2">
    <source>
        <dbReference type="Proteomes" id="UP000269591"/>
    </source>
</evidence>
<dbReference type="RefSeq" id="WP_123208598.1">
    <property type="nucleotide sequence ID" value="NZ_JBHTHO010000005.1"/>
</dbReference>
<reference evidence="2" key="1">
    <citation type="submission" date="2018-05" db="EMBL/GenBank/DDBJ databases">
        <title>Genome Sequencing of selected type strains of the family Eggerthellaceae.</title>
        <authorList>
            <person name="Danylec N."/>
            <person name="Stoll D.A."/>
            <person name="Doetsch A."/>
            <person name="Huch M."/>
        </authorList>
    </citation>
    <scope>NUCLEOTIDE SEQUENCE [LARGE SCALE GENOMIC DNA]</scope>
    <source>
        <strain evidence="2">DSM 24851</strain>
    </source>
</reference>
<dbReference type="Gene3D" id="1.10.1220.10">
    <property type="entry name" value="Met repressor-like"/>
    <property type="match status" value="1"/>
</dbReference>
<protein>
    <recommendedName>
        <fullName evidence="3">Translation repressor RelB</fullName>
    </recommendedName>
</protein>
<gene>
    <name evidence="1" type="ORF">DMP06_04735</name>
</gene>
<keyword evidence="2" id="KW-1185">Reference proteome</keyword>
<dbReference type="OrthoDB" id="3174519at2"/>
<dbReference type="AlphaFoldDB" id="A0A3N0AZZ6"/>
<dbReference type="EMBL" id="QIBX01000006">
    <property type="protein sequence ID" value="RNL40445.1"/>
    <property type="molecule type" value="Genomic_DNA"/>
</dbReference>
<dbReference type="InterPro" id="IPR013321">
    <property type="entry name" value="Arc_rbn_hlx_hlx"/>
</dbReference>
<dbReference type="GO" id="GO:0006355">
    <property type="term" value="P:regulation of DNA-templated transcription"/>
    <property type="evidence" value="ECO:0007669"/>
    <property type="project" value="InterPro"/>
</dbReference>
<proteinExistence type="predicted"/>